<dbReference type="Proteomes" id="UP000234891">
    <property type="component" value="Unassembled WGS sequence"/>
</dbReference>
<dbReference type="EMBL" id="NIHT01000042">
    <property type="protein sequence ID" value="PLT71082.1"/>
    <property type="molecule type" value="Genomic_DNA"/>
</dbReference>
<reference evidence="4 5" key="1">
    <citation type="journal article" date="2017" name="Genome Med.">
        <title>A novel Ruminococcus gnavus clade enriched in inflammatory bowel disease patients.</title>
        <authorList>
            <person name="Hall A.B."/>
            <person name="Yassour M."/>
            <person name="Sauk J."/>
            <person name="Garner A."/>
            <person name="Jiang X."/>
            <person name="Arthur T."/>
            <person name="Lagoudas G.K."/>
            <person name="Vatanen T."/>
            <person name="Fornelos N."/>
            <person name="Wilson R."/>
            <person name="Bertha M."/>
            <person name="Cohen M."/>
            <person name="Garber J."/>
            <person name="Khalili H."/>
            <person name="Gevers D."/>
            <person name="Ananthakrishnan A.N."/>
            <person name="Kugathasan S."/>
            <person name="Lander E.S."/>
            <person name="Blainey P."/>
            <person name="Vlamakis H."/>
            <person name="Xavier R.J."/>
            <person name="Huttenhower C."/>
        </authorList>
    </citation>
    <scope>NUCLEOTIDE SEQUENCE [LARGE SCALE GENOMIC DNA]</scope>
    <source>
        <strain evidence="3 4">RJX1124</strain>
        <strain evidence="2 5">RJX1125</strain>
    </source>
</reference>
<feature type="domain" description="DUF7666" evidence="1">
    <location>
        <begin position="1"/>
        <end position="92"/>
    </location>
</feature>
<comment type="caution">
    <text evidence="3">The sequence shown here is derived from an EMBL/GenBank/DDBJ whole genome shotgun (WGS) entry which is preliminary data.</text>
</comment>
<protein>
    <recommendedName>
        <fullName evidence="1">DUF7666 domain-containing protein</fullName>
    </recommendedName>
</protein>
<dbReference type="Pfam" id="PF24703">
    <property type="entry name" value="DUF7666"/>
    <property type="match status" value="1"/>
</dbReference>
<evidence type="ECO:0000259" key="1">
    <source>
        <dbReference type="Pfam" id="PF24703"/>
    </source>
</evidence>
<gene>
    <name evidence="2" type="ORF">CDL23_15420</name>
    <name evidence="3" type="ORF">CDL26_02545</name>
</gene>
<evidence type="ECO:0000313" key="3">
    <source>
        <dbReference type="EMBL" id="PLT74446.1"/>
    </source>
</evidence>
<accession>A0A2N5PH16</accession>
<proteinExistence type="predicted"/>
<dbReference type="RefSeq" id="WP_071144001.1">
    <property type="nucleotide sequence ID" value="NZ_CP176629.1"/>
</dbReference>
<name>A0A2N5PH16_MEDGN</name>
<dbReference type="AlphaFoldDB" id="A0A2N5PH16"/>
<evidence type="ECO:0000313" key="4">
    <source>
        <dbReference type="Proteomes" id="UP000234891"/>
    </source>
</evidence>
<evidence type="ECO:0000313" key="5">
    <source>
        <dbReference type="Proteomes" id="UP000235093"/>
    </source>
</evidence>
<dbReference type="InterPro" id="IPR056083">
    <property type="entry name" value="DUF7666"/>
</dbReference>
<organism evidence="3 4">
    <name type="scientific">Mediterraneibacter gnavus</name>
    <name type="common">Ruminococcus gnavus</name>
    <dbReference type="NCBI Taxonomy" id="33038"/>
    <lineage>
        <taxon>Bacteria</taxon>
        <taxon>Bacillati</taxon>
        <taxon>Bacillota</taxon>
        <taxon>Clostridia</taxon>
        <taxon>Lachnospirales</taxon>
        <taxon>Lachnospiraceae</taxon>
        <taxon>Mediterraneibacter</taxon>
    </lineage>
</organism>
<evidence type="ECO:0000313" key="2">
    <source>
        <dbReference type="EMBL" id="PLT71082.1"/>
    </source>
</evidence>
<sequence length="179" mass="20447">MIAYKAFQKDLSCLGYQYQETEWNYTEKAACRKTGFHCAENPLDCLIYYSNPSLAQYCVVEVAGERQEEGDDSKIACTQLRIVRRLTLLELLVEGVAYMLHYPQRRLSKIVQIEKGSPMGGFTVVRGKHPIGKGSDDTILLFIREDYTGNITDFSVIMIDGKEYIPNVYYDFDGRKVEG</sequence>
<dbReference type="EMBL" id="NIHS01000003">
    <property type="protein sequence ID" value="PLT74446.1"/>
    <property type="molecule type" value="Genomic_DNA"/>
</dbReference>
<dbReference type="Proteomes" id="UP000235093">
    <property type="component" value="Unassembled WGS sequence"/>
</dbReference>